<dbReference type="AlphaFoldDB" id="A0A4U5PID1"/>
<keyword evidence="2" id="KW-1185">Reference proteome</keyword>
<organism evidence="1 2">
    <name type="scientific">Steinernema carpocapsae</name>
    <name type="common">Entomopathogenic nematode</name>
    <dbReference type="NCBI Taxonomy" id="34508"/>
    <lineage>
        <taxon>Eukaryota</taxon>
        <taxon>Metazoa</taxon>
        <taxon>Ecdysozoa</taxon>
        <taxon>Nematoda</taxon>
        <taxon>Chromadorea</taxon>
        <taxon>Rhabditida</taxon>
        <taxon>Tylenchina</taxon>
        <taxon>Panagrolaimomorpha</taxon>
        <taxon>Strongyloidoidea</taxon>
        <taxon>Steinernematidae</taxon>
        <taxon>Steinernema</taxon>
    </lineage>
</organism>
<gene>
    <name evidence="1" type="ORF">L596_010194</name>
</gene>
<proteinExistence type="predicted"/>
<protein>
    <submittedName>
        <fullName evidence="1">Uncharacterized protein</fullName>
    </submittedName>
</protein>
<reference evidence="1 2" key="2">
    <citation type="journal article" date="2019" name="G3 (Bethesda)">
        <title>Hybrid Assembly of the Genome of the Entomopathogenic Nematode Steinernema carpocapsae Identifies the X-Chromosome.</title>
        <authorList>
            <person name="Serra L."/>
            <person name="Macchietto M."/>
            <person name="Macias-Munoz A."/>
            <person name="McGill C.J."/>
            <person name="Rodriguez I.M."/>
            <person name="Rodriguez B."/>
            <person name="Murad R."/>
            <person name="Mortazavi A."/>
        </authorList>
    </citation>
    <scope>NUCLEOTIDE SEQUENCE [LARGE SCALE GENOMIC DNA]</scope>
    <source>
        <strain evidence="1 2">ALL</strain>
    </source>
</reference>
<comment type="caution">
    <text evidence="1">The sequence shown here is derived from an EMBL/GenBank/DDBJ whole genome shotgun (WGS) entry which is preliminary data.</text>
</comment>
<accession>A0A4U5PID1</accession>
<dbReference type="EMBL" id="AZBU02000002">
    <property type="protein sequence ID" value="TKR96131.1"/>
    <property type="molecule type" value="Genomic_DNA"/>
</dbReference>
<evidence type="ECO:0000313" key="2">
    <source>
        <dbReference type="Proteomes" id="UP000298663"/>
    </source>
</evidence>
<sequence>MFACVNKRKQENTCIKLNTGVNVEKIVSEERSQVKKMLVPAQPSDNSIQGLMKGAYILSDNDKNGRNKFDSVEEVHGFGLRVEERLP</sequence>
<dbReference type="Proteomes" id="UP000298663">
    <property type="component" value="Unassembled WGS sequence"/>
</dbReference>
<evidence type="ECO:0000313" key="1">
    <source>
        <dbReference type="EMBL" id="TKR96131.1"/>
    </source>
</evidence>
<name>A0A4U5PID1_STECR</name>
<reference evidence="1 2" key="1">
    <citation type="journal article" date="2015" name="Genome Biol.">
        <title>Comparative genomics of Steinernema reveals deeply conserved gene regulatory networks.</title>
        <authorList>
            <person name="Dillman A.R."/>
            <person name="Macchietto M."/>
            <person name="Porter C.F."/>
            <person name="Rogers A."/>
            <person name="Williams B."/>
            <person name="Antoshechkin I."/>
            <person name="Lee M.M."/>
            <person name="Goodwin Z."/>
            <person name="Lu X."/>
            <person name="Lewis E.E."/>
            <person name="Goodrich-Blair H."/>
            <person name="Stock S.P."/>
            <person name="Adams B.J."/>
            <person name="Sternberg P.W."/>
            <person name="Mortazavi A."/>
        </authorList>
    </citation>
    <scope>NUCLEOTIDE SEQUENCE [LARGE SCALE GENOMIC DNA]</scope>
    <source>
        <strain evidence="1 2">ALL</strain>
    </source>
</reference>